<feature type="compositionally biased region" description="Low complexity" evidence="1">
    <location>
        <begin position="160"/>
        <end position="194"/>
    </location>
</feature>
<name>A0A9J6BBW3_POLVA</name>
<evidence type="ECO:0000313" key="4">
    <source>
        <dbReference type="Proteomes" id="UP001107558"/>
    </source>
</evidence>
<evidence type="ECO:0000256" key="2">
    <source>
        <dbReference type="SAM" id="SignalP"/>
    </source>
</evidence>
<sequence length="344" mass="36941">MKVLLIIFVVIHMIHGLTKPITTTRKITTVTQKPSSSKSSSSQSESLTSRSSSSSLPDFTPSIESSSSLSTSFDRPIETTRPSRESSPSSSSESEVLNSSTEPLSSSISSTRDRPQEGSPPSKQPSLSSSPETENLSSSTELLSSSISSTRDRPQEGSRPSKQPSLSSSSEVKSSSSEPLPSSEVSSSSPSSSSIRYTTPKLKRPNGLLRVCTKIVDFSRFCGYLDTLCYIEGSFGYNQANEKCQSSGLSLFAPSALTSKPFEEFLKNATHIGTDNWINGARLDVGTTWFVESGAPVFGAEKIIEGPNPGNCLSAYKENGNSGQRSRACDLPAGIFCEYKKEFE</sequence>
<dbReference type="EMBL" id="JADBJN010000004">
    <property type="protein sequence ID" value="KAG5667186.1"/>
    <property type="molecule type" value="Genomic_DNA"/>
</dbReference>
<feature type="chain" id="PRO_5039907261" description="C-type lectin domain-containing protein" evidence="2">
    <location>
        <begin position="17"/>
        <end position="344"/>
    </location>
</feature>
<feature type="compositionally biased region" description="Low complexity" evidence="1">
    <location>
        <begin position="28"/>
        <end position="55"/>
    </location>
</feature>
<comment type="caution">
    <text evidence="3">The sequence shown here is derived from an EMBL/GenBank/DDBJ whole genome shotgun (WGS) entry which is preliminary data.</text>
</comment>
<feature type="signal peptide" evidence="2">
    <location>
        <begin position="1"/>
        <end position="16"/>
    </location>
</feature>
<evidence type="ECO:0000256" key="1">
    <source>
        <dbReference type="SAM" id="MobiDB-lite"/>
    </source>
</evidence>
<feature type="compositionally biased region" description="Low complexity" evidence="1">
    <location>
        <begin position="85"/>
        <end position="110"/>
    </location>
</feature>
<dbReference type="Proteomes" id="UP001107558">
    <property type="component" value="Chromosome 4"/>
</dbReference>
<organism evidence="3 4">
    <name type="scientific">Polypedilum vanderplanki</name>
    <name type="common">Sleeping chironomid midge</name>
    <dbReference type="NCBI Taxonomy" id="319348"/>
    <lineage>
        <taxon>Eukaryota</taxon>
        <taxon>Metazoa</taxon>
        <taxon>Ecdysozoa</taxon>
        <taxon>Arthropoda</taxon>
        <taxon>Hexapoda</taxon>
        <taxon>Insecta</taxon>
        <taxon>Pterygota</taxon>
        <taxon>Neoptera</taxon>
        <taxon>Endopterygota</taxon>
        <taxon>Diptera</taxon>
        <taxon>Nematocera</taxon>
        <taxon>Chironomoidea</taxon>
        <taxon>Chironomidae</taxon>
        <taxon>Chironominae</taxon>
        <taxon>Polypedilum</taxon>
        <taxon>Polypedilum</taxon>
    </lineage>
</organism>
<evidence type="ECO:0000313" key="3">
    <source>
        <dbReference type="EMBL" id="KAG5667186.1"/>
    </source>
</evidence>
<dbReference type="AlphaFoldDB" id="A0A9J6BBW3"/>
<feature type="compositionally biased region" description="Basic and acidic residues" evidence="1">
    <location>
        <begin position="75"/>
        <end position="84"/>
    </location>
</feature>
<protein>
    <recommendedName>
        <fullName evidence="5">C-type lectin domain-containing protein</fullName>
    </recommendedName>
</protein>
<feature type="region of interest" description="Disordered" evidence="1">
    <location>
        <begin position="28"/>
        <end position="200"/>
    </location>
</feature>
<dbReference type="SUPFAM" id="SSF56436">
    <property type="entry name" value="C-type lectin-like"/>
    <property type="match status" value="1"/>
</dbReference>
<reference evidence="3" key="1">
    <citation type="submission" date="2021-03" db="EMBL/GenBank/DDBJ databases">
        <title>Chromosome level genome of the anhydrobiotic midge Polypedilum vanderplanki.</title>
        <authorList>
            <person name="Yoshida Y."/>
            <person name="Kikawada T."/>
            <person name="Gusev O."/>
        </authorList>
    </citation>
    <scope>NUCLEOTIDE SEQUENCE</scope>
    <source>
        <strain evidence="3">NIAS01</strain>
        <tissue evidence="3">Whole body or cell culture</tissue>
    </source>
</reference>
<evidence type="ECO:0008006" key="5">
    <source>
        <dbReference type="Google" id="ProtNLM"/>
    </source>
</evidence>
<feature type="compositionally biased region" description="Low complexity" evidence="1">
    <location>
        <begin position="62"/>
        <end position="72"/>
    </location>
</feature>
<gene>
    <name evidence="3" type="ORF">PVAND_015181</name>
</gene>
<proteinExistence type="predicted"/>
<keyword evidence="2" id="KW-0732">Signal</keyword>
<dbReference type="InterPro" id="IPR016187">
    <property type="entry name" value="CTDL_fold"/>
</dbReference>
<accession>A0A9J6BBW3</accession>
<keyword evidence="4" id="KW-1185">Reference proteome</keyword>
<feature type="compositionally biased region" description="Low complexity" evidence="1">
    <location>
        <begin position="119"/>
        <end position="149"/>
    </location>
</feature>